<proteinExistence type="predicted"/>
<feature type="region of interest" description="Disordered" evidence="1">
    <location>
        <begin position="1"/>
        <end position="56"/>
    </location>
</feature>
<dbReference type="AlphaFoldDB" id="A0A369WQV0"/>
<evidence type="ECO:0000259" key="2">
    <source>
        <dbReference type="PROSITE" id="PS50828"/>
    </source>
</evidence>
<dbReference type="PROSITE" id="PS50828">
    <property type="entry name" value="SMR"/>
    <property type="match status" value="1"/>
</dbReference>
<dbReference type="EMBL" id="QQOH01000001">
    <property type="protein sequence ID" value="RDE24450.1"/>
    <property type="molecule type" value="Genomic_DNA"/>
</dbReference>
<dbReference type="GO" id="GO:0004520">
    <property type="term" value="F:DNA endonuclease activity"/>
    <property type="evidence" value="ECO:0007669"/>
    <property type="project" value="TreeGrafter"/>
</dbReference>
<dbReference type="Gene3D" id="3.30.1370.110">
    <property type="match status" value="1"/>
</dbReference>
<reference evidence="3 4" key="1">
    <citation type="submission" date="2018-07" db="EMBL/GenBank/DDBJ databases">
        <title>Motiliproteus coralliicola sp. nov., a bacterium isolated from Coral.</title>
        <authorList>
            <person name="Wang G."/>
        </authorList>
    </citation>
    <scope>NUCLEOTIDE SEQUENCE [LARGE SCALE GENOMIC DNA]</scope>
    <source>
        <strain evidence="3 4">C34</strain>
    </source>
</reference>
<dbReference type="PANTHER" id="PTHR35562">
    <property type="entry name" value="DNA ENDONUCLEASE SMRA-RELATED"/>
    <property type="match status" value="1"/>
</dbReference>
<dbReference type="SUPFAM" id="SSF160443">
    <property type="entry name" value="SMR domain-like"/>
    <property type="match status" value="1"/>
</dbReference>
<gene>
    <name evidence="3" type="ORF">DV711_02355</name>
</gene>
<sequence length="191" mass="21758">MSDHNDNDSQHDDDFMSLMGGEMKGLVRHKNDRADLKPKGTSQQNQSTEYRRQAAQQQQAQLVDGLSDEIKQLVDSEQELIYARDGVQLNLMKKLRKGHIPWQQGLDLHGYSIDQARDELSHFLRDAQRKELRCVIVVHGKALTDEGTPPIIKSYVNDWLRQLPQVLAFVSAQPQDGGTGALYVLLKRNRD</sequence>
<dbReference type="Pfam" id="PF01713">
    <property type="entry name" value="Smr"/>
    <property type="match status" value="1"/>
</dbReference>
<dbReference type="RefSeq" id="WP_114694037.1">
    <property type="nucleotide sequence ID" value="NZ_QQOH01000001.1"/>
</dbReference>
<name>A0A369WQV0_9GAMM</name>
<evidence type="ECO:0000256" key="1">
    <source>
        <dbReference type="SAM" id="MobiDB-lite"/>
    </source>
</evidence>
<evidence type="ECO:0000313" key="4">
    <source>
        <dbReference type="Proteomes" id="UP000253769"/>
    </source>
</evidence>
<dbReference type="Proteomes" id="UP000253769">
    <property type="component" value="Unassembled WGS sequence"/>
</dbReference>
<evidence type="ECO:0000313" key="3">
    <source>
        <dbReference type="EMBL" id="RDE24450.1"/>
    </source>
</evidence>
<protein>
    <submittedName>
        <fullName evidence="3">DNA mismatch repair protein MutS</fullName>
    </submittedName>
</protein>
<dbReference type="InterPro" id="IPR002625">
    <property type="entry name" value="Smr_dom"/>
</dbReference>
<organism evidence="3 4">
    <name type="scientific">Motiliproteus coralliicola</name>
    <dbReference type="NCBI Taxonomy" id="2283196"/>
    <lineage>
        <taxon>Bacteria</taxon>
        <taxon>Pseudomonadati</taxon>
        <taxon>Pseudomonadota</taxon>
        <taxon>Gammaproteobacteria</taxon>
        <taxon>Oceanospirillales</taxon>
        <taxon>Oceanospirillaceae</taxon>
        <taxon>Motiliproteus</taxon>
    </lineage>
</organism>
<dbReference type="SMART" id="SM00463">
    <property type="entry name" value="SMR"/>
    <property type="match status" value="1"/>
</dbReference>
<accession>A0A369WQV0</accession>
<feature type="domain" description="Smr" evidence="2">
    <location>
        <begin position="106"/>
        <end position="187"/>
    </location>
</feature>
<comment type="caution">
    <text evidence="3">The sequence shown here is derived from an EMBL/GenBank/DDBJ whole genome shotgun (WGS) entry which is preliminary data.</text>
</comment>
<dbReference type="PANTHER" id="PTHR35562:SF2">
    <property type="entry name" value="DNA ENDONUCLEASE SMRA-RELATED"/>
    <property type="match status" value="1"/>
</dbReference>
<dbReference type="OrthoDB" id="9808881at2"/>
<keyword evidence="4" id="KW-1185">Reference proteome</keyword>
<dbReference type="InterPro" id="IPR036063">
    <property type="entry name" value="Smr_dom_sf"/>
</dbReference>
<feature type="compositionally biased region" description="Basic and acidic residues" evidence="1">
    <location>
        <begin position="1"/>
        <end position="14"/>
    </location>
</feature>